<reference evidence="3" key="1">
    <citation type="submission" date="2019-07" db="EMBL/GenBank/DDBJ databases">
        <title>Bacillus alkalisoli sp. nov. isolated from saline soil.</title>
        <authorList>
            <person name="Sun J.-Q."/>
            <person name="Xu L."/>
        </authorList>
    </citation>
    <scope>NUCLEOTIDE SEQUENCE [LARGE SCALE GENOMIC DNA]</scope>
    <source>
        <strain evidence="3">M4U3P1</strain>
    </source>
</reference>
<evidence type="ECO:0000313" key="2">
    <source>
        <dbReference type="EMBL" id="QKS72622.1"/>
    </source>
</evidence>
<dbReference type="RefSeq" id="WP_176010595.1">
    <property type="nucleotide sequence ID" value="NZ_CP041372.2"/>
</dbReference>
<dbReference type="KEGG" id="psua:FLK61_39090"/>
<proteinExistence type="predicted"/>
<accession>A0A859FIS4</accession>
<evidence type="ECO:0000313" key="3">
    <source>
        <dbReference type="Proteomes" id="UP000318138"/>
    </source>
</evidence>
<evidence type="ECO:0000256" key="1">
    <source>
        <dbReference type="SAM" id="Phobius"/>
    </source>
</evidence>
<feature type="transmembrane region" description="Helical" evidence="1">
    <location>
        <begin position="343"/>
        <end position="363"/>
    </location>
</feature>
<dbReference type="InterPro" id="IPR021359">
    <property type="entry name" value="DUF2812"/>
</dbReference>
<feature type="transmembrane region" description="Helical" evidence="1">
    <location>
        <begin position="304"/>
        <end position="323"/>
    </location>
</feature>
<protein>
    <submittedName>
        <fullName evidence="2">DUF2812 domain-containing protein</fullName>
    </submittedName>
</protein>
<keyword evidence="1" id="KW-0812">Transmembrane</keyword>
<keyword evidence="3" id="KW-1185">Reference proteome</keyword>
<dbReference type="Proteomes" id="UP000318138">
    <property type="component" value="Chromosome"/>
</dbReference>
<feature type="transmembrane region" description="Helical" evidence="1">
    <location>
        <begin position="113"/>
        <end position="136"/>
    </location>
</feature>
<dbReference type="AlphaFoldDB" id="A0A859FIS4"/>
<dbReference type="Pfam" id="PF11193">
    <property type="entry name" value="DUF2812"/>
    <property type="match status" value="1"/>
</dbReference>
<gene>
    <name evidence="2" type="ORF">FLK61_39090</name>
</gene>
<feature type="transmembrane region" description="Helical" evidence="1">
    <location>
        <begin position="148"/>
        <end position="171"/>
    </location>
</feature>
<keyword evidence="1" id="KW-1133">Transmembrane helix</keyword>
<sequence length="374" mass="43407">MREDTVKRRWLWSIDIHGTELWLADLEAQGYRLTHLDAKSSKFVFEKAEPRYATFMIRYKQESLGNDWTEVASDGNWQITRTTTLPSDSETPVFDPYYDMEDRKPIIKRNNKLLMGWVVTVITLLFTTVATAYHLGDLYSEQQYTAMALWYVALVMQMIVFAFGVYVSFLLQARTQELRPEGLDRGEEVKWKVFAWWRVDLPANIERWLEDQEADGWQLYSCGRNVNRFVFKRATPRAVSYSVTKLSNKEESNMSKPGWEHIKNGSFGIINWSVHRAYYDPATEEKPKMLTKPKEKKHVAKTRAVVDGGFSIIIGVTMAFNFYNMLSITIRDPFNDLGPFSLFVLPLSVLVVGFSFVSAFNLIKHYFDTKRAVA</sequence>
<keyword evidence="1" id="KW-0472">Membrane</keyword>
<name>A0A859FIS4_9BACI</name>
<organism evidence="2 3">
    <name type="scientific">Paenalkalicoccus suaedae</name>
    <dbReference type="NCBI Taxonomy" id="2592382"/>
    <lineage>
        <taxon>Bacteria</taxon>
        <taxon>Bacillati</taxon>
        <taxon>Bacillota</taxon>
        <taxon>Bacilli</taxon>
        <taxon>Bacillales</taxon>
        <taxon>Bacillaceae</taxon>
        <taxon>Paenalkalicoccus</taxon>
    </lineage>
</organism>
<dbReference type="EMBL" id="CP041372">
    <property type="protein sequence ID" value="QKS72622.1"/>
    <property type="molecule type" value="Genomic_DNA"/>
</dbReference>